<evidence type="ECO:0000313" key="1">
    <source>
        <dbReference type="EMBL" id="PJO44868.1"/>
    </source>
</evidence>
<dbReference type="Proteomes" id="UP000232101">
    <property type="component" value="Unassembled WGS sequence"/>
</dbReference>
<protein>
    <submittedName>
        <fullName evidence="1">Uncharacterized protein</fullName>
    </submittedName>
</protein>
<comment type="caution">
    <text evidence="1">The sequence shown here is derived from an EMBL/GenBank/DDBJ whole genome shotgun (WGS) entry which is preliminary data.</text>
</comment>
<dbReference type="AlphaFoldDB" id="A0A2M9Q9Y0"/>
<dbReference type="RefSeq" id="WP_100542157.1">
    <property type="nucleotide sequence ID" value="NZ_PHQY01000322.1"/>
</dbReference>
<gene>
    <name evidence="1" type="ORF">CWD94_04055</name>
</gene>
<accession>A0A2M9Q9Y0</accession>
<name>A0A2M9Q9Y0_9BACI</name>
<evidence type="ECO:0000313" key="2">
    <source>
        <dbReference type="Proteomes" id="UP000232101"/>
    </source>
</evidence>
<sequence>MKKFLLSIFTLLLLTGCSEPNVDNLKTSEEDYLKESELGEYVEGDLPLREFIHQNSRFIYL</sequence>
<reference evidence="1 2" key="1">
    <citation type="submission" date="2017-11" db="EMBL/GenBank/DDBJ databases">
        <title>Bacterial isolate from king chilli rhizosphere.</title>
        <authorList>
            <person name="Takhelmayum P."/>
            <person name="Sarangthem I."/>
        </authorList>
    </citation>
    <scope>NUCLEOTIDE SEQUENCE [LARGE SCALE GENOMIC DNA]</scope>
    <source>
        <strain evidence="2">t26</strain>
    </source>
</reference>
<proteinExistence type="predicted"/>
<dbReference type="PROSITE" id="PS51257">
    <property type="entry name" value="PROKAR_LIPOPROTEIN"/>
    <property type="match status" value="1"/>
</dbReference>
<organism evidence="1 2">
    <name type="scientific">Lysinibacillus xylanilyticus</name>
    <dbReference type="NCBI Taxonomy" id="582475"/>
    <lineage>
        <taxon>Bacteria</taxon>
        <taxon>Bacillati</taxon>
        <taxon>Bacillota</taxon>
        <taxon>Bacilli</taxon>
        <taxon>Bacillales</taxon>
        <taxon>Bacillaceae</taxon>
        <taxon>Lysinibacillus</taxon>
    </lineage>
</organism>
<dbReference type="EMBL" id="PHQY01000322">
    <property type="protein sequence ID" value="PJO44868.1"/>
    <property type="molecule type" value="Genomic_DNA"/>
</dbReference>